<dbReference type="EMBL" id="JARPYI010000001">
    <property type="protein sequence ID" value="MDT2598399.1"/>
    <property type="molecule type" value="Genomic_DNA"/>
</dbReference>
<dbReference type="RefSeq" id="WP_088934886.1">
    <property type="nucleotide sequence ID" value="NZ_JAFLVW010000006.1"/>
</dbReference>
<dbReference type="SUPFAM" id="SSF46785">
    <property type="entry name" value="Winged helix' DNA-binding domain"/>
    <property type="match status" value="1"/>
</dbReference>
<dbReference type="Pfam" id="PF03551">
    <property type="entry name" value="PadR"/>
    <property type="match status" value="1"/>
</dbReference>
<dbReference type="InterPro" id="IPR005149">
    <property type="entry name" value="Tscrpt_reg_PadR_N"/>
</dbReference>
<dbReference type="InterPro" id="IPR036388">
    <property type="entry name" value="WH-like_DNA-bd_sf"/>
</dbReference>
<evidence type="ECO:0000259" key="1">
    <source>
        <dbReference type="Pfam" id="PF03551"/>
    </source>
</evidence>
<comment type="caution">
    <text evidence="2">The sequence shown here is derived from an EMBL/GenBank/DDBJ whole genome shotgun (WGS) entry which is preliminary data.</text>
</comment>
<dbReference type="Gene3D" id="1.10.10.10">
    <property type="entry name" value="Winged helix-like DNA-binding domain superfamily/Winged helix DNA-binding domain"/>
    <property type="match status" value="1"/>
</dbReference>
<organism evidence="2 3">
    <name type="scientific">Enterococcus hulanensis</name>
    <dbReference type="NCBI Taxonomy" id="2559929"/>
    <lineage>
        <taxon>Bacteria</taxon>
        <taxon>Bacillati</taxon>
        <taxon>Bacillota</taxon>
        <taxon>Bacilli</taxon>
        <taxon>Lactobacillales</taxon>
        <taxon>Enterococcaceae</taxon>
        <taxon>Enterococcus</taxon>
    </lineage>
</organism>
<evidence type="ECO:0000313" key="3">
    <source>
        <dbReference type="Proteomes" id="UP001252875"/>
    </source>
</evidence>
<dbReference type="PANTHER" id="PTHR43252">
    <property type="entry name" value="TRANSCRIPTIONAL REGULATOR YQJI"/>
    <property type="match status" value="1"/>
</dbReference>
<accession>A0ABU3EU57</accession>
<proteinExistence type="predicted"/>
<dbReference type="Proteomes" id="UP001252875">
    <property type="component" value="Unassembled WGS sequence"/>
</dbReference>
<dbReference type="InterPro" id="IPR036390">
    <property type="entry name" value="WH_DNA-bd_sf"/>
</dbReference>
<feature type="domain" description="Transcription regulator PadR N-terminal" evidence="1">
    <location>
        <begin position="6"/>
        <end position="80"/>
    </location>
</feature>
<reference evidence="2 3" key="1">
    <citation type="submission" date="2023-03" db="EMBL/GenBank/DDBJ databases">
        <authorList>
            <person name="Shen W."/>
            <person name="Cai J."/>
        </authorList>
    </citation>
    <scope>NUCLEOTIDE SEQUENCE [LARGE SCALE GENOMIC DNA]</scope>
    <source>
        <strain evidence="2 3">D6-4</strain>
    </source>
</reference>
<keyword evidence="3" id="KW-1185">Reference proteome</keyword>
<name>A0ABU3EU57_9ENTE</name>
<protein>
    <submittedName>
        <fullName evidence="2">PadR family transcriptional regulator</fullName>
    </submittedName>
</protein>
<dbReference type="PANTHER" id="PTHR43252:SF5">
    <property type="entry name" value="TRANSCRIPTIONAL REGULATOR, PADR-LIKE FAMILY"/>
    <property type="match status" value="1"/>
</dbReference>
<evidence type="ECO:0000313" key="2">
    <source>
        <dbReference type="EMBL" id="MDT2598399.1"/>
    </source>
</evidence>
<sequence length="177" mass="20071">MTRLIVLGLLSEKPMSGYDIQQSISDRDAERWGGVLVGSIYHALKKLEKEQKIEVAGVEQTGHRQKTVYQITDQGRNYLQSLVIDSLRTTSVSYPTTLYSGLSLLDKIPREAAIKALKAQKELIDQEYEAIIEKNRGNEESEEEISEISQLTIDNMFAIVEQQRHYIECLLKVLAGE</sequence>
<gene>
    <name evidence="2" type="ORF">P7D85_01355</name>
</gene>